<evidence type="ECO:0000256" key="5">
    <source>
        <dbReference type="ARBA" id="ARBA00023235"/>
    </source>
</evidence>
<evidence type="ECO:0000256" key="3">
    <source>
        <dbReference type="ARBA" id="ARBA00022840"/>
    </source>
</evidence>
<evidence type="ECO:0000313" key="10">
    <source>
        <dbReference type="EMBL" id="QDU22769.1"/>
    </source>
</evidence>
<dbReference type="GO" id="GO:0140662">
    <property type="term" value="F:ATP-dependent protein folding chaperone"/>
    <property type="evidence" value="ECO:0007669"/>
    <property type="project" value="InterPro"/>
</dbReference>
<evidence type="ECO:0000256" key="1">
    <source>
        <dbReference type="ARBA" id="ARBA00006607"/>
    </source>
</evidence>
<dbReference type="GO" id="GO:0042026">
    <property type="term" value="P:protein refolding"/>
    <property type="evidence" value="ECO:0007669"/>
    <property type="project" value="UniProtKB-UniRule"/>
</dbReference>
<feature type="region of interest" description="Disordered" evidence="9">
    <location>
        <begin position="528"/>
        <end position="547"/>
    </location>
</feature>
<dbReference type="GO" id="GO:0005524">
    <property type="term" value="F:ATP binding"/>
    <property type="evidence" value="ECO:0007669"/>
    <property type="project" value="UniProtKB-UniRule"/>
</dbReference>
<dbReference type="FunFam" id="3.50.7.10:FF:000001">
    <property type="entry name" value="60 kDa chaperonin"/>
    <property type="match status" value="1"/>
</dbReference>
<accession>A0A517XZ36</accession>
<dbReference type="SUPFAM" id="SSF48592">
    <property type="entry name" value="GroEL equatorial domain-like"/>
    <property type="match status" value="1"/>
</dbReference>
<evidence type="ECO:0000256" key="8">
    <source>
        <dbReference type="RuleBase" id="RU000419"/>
    </source>
</evidence>
<comment type="function">
    <text evidence="6 8">Together with its co-chaperonin GroES, plays an essential role in assisting protein folding. The GroEL-GroES system forms a nano-cage that allows encapsulation of the non-native substrate proteins and provides a physical environment optimized to promote and accelerate protein folding.</text>
</comment>
<keyword evidence="6" id="KW-0963">Cytoplasm</keyword>
<feature type="binding site" evidence="6">
    <location>
        <begin position="87"/>
        <end position="91"/>
    </location>
    <ligand>
        <name>ATP</name>
        <dbReference type="ChEBI" id="CHEBI:30616"/>
    </ligand>
</feature>
<dbReference type="GO" id="GO:0051082">
    <property type="term" value="F:unfolded protein binding"/>
    <property type="evidence" value="ECO:0007669"/>
    <property type="project" value="UniProtKB-UniRule"/>
</dbReference>
<gene>
    <name evidence="10" type="primary">groL_2</name>
    <name evidence="6" type="synonym">groEL</name>
    <name evidence="6" type="synonym">groL</name>
    <name evidence="10" type="ORF">ETAA1_47550</name>
</gene>
<evidence type="ECO:0000256" key="7">
    <source>
        <dbReference type="RuleBase" id="RU000418"/>
    </source>
</evidence>
<comment type="subunit">
    <text evidence="6 8">Forms a cylinder of 14 subunits composed of two heptameric rings stacked back-to-back. Interacts with the co-chaperonin GroES.</text>
</comment>
<dbReference type="Proteomes" id="UP000319576">
    <property type="component" value="Chromosome"/>
</dbReference>
<evidence type="ECO:0000313" key="11">
    <source>
        <dbReference type="Proteomes" id="UP000319576"/>
    </source>
</evidence>
<dbReference type="InterPro" id="IPR027410">
    <property type="entry name" value="TCP-1-like_intermed_sf"/>
</dbReference>
<name>A0A517XZ36_9BACT</name>
<dbReference type="InterPro" id="IPR027413">
    <property type="entry name" value="GROEL-like_equatorial_sf"/>
</dbReference>
<dbReference type="Gene3D" id="3.50.7.10">
    <property type="entry name" value="GroEL"/>
    <property type="match status" value="1"/>
</dbReference>
<dbReference type="PANTHER" id="PTHR45633">
    <property type="entry name" value="60 KDA HEAT SHOCK PROTEIN, MITOCHONDRIAL"/>
    <property type="match status" value="1"/>
</dbReference>
<evidence type="ECO:0000256" key="6">
    <source>
        <dbReference type="HAMAP-Rule" id="MF_00600"/>
    </source>
</evidence>
<keyword evidence="3 6" id="KW-0067">ATP-binding</keyword>
<dbReference type="NCBIfam" id="TIGR02348">
    <property type="entry name" value="GroEL"/>
    <property type="match status" value="1"/>
</dbReference>
<keyword evidence="5 6" id="KW-0413">Isomerase</keyword>
<dbReference type="InterPro" id="IPR027409">
    <property type="entry name" value="GroEL-like_apical_dom_sf"/>
</dbReference>
<dbReference type="InterPro" id="IPR002423">
    <property type="entry name" value="Cpn60/GroEL/TCP-1"/>
</dbReference>
<reference evidence="10 11" key="1">
    <citation type="submission" date="2019-02" db="EMBL/GenBank/DDBJ databases">
        <title>Deep-cultivation of Planctomycetes and their phenomic and genomic characterization uncovers novel biology.</title>
        <authorList>
            <person name="Wiegand S."/>
            <person name="Jogler M."/>
            <person name="Boedeker C."/>
            <person name="Pinto D."/>
            <person name="Vollmers J."/>
            <person name="Rivas-Marin E."/>
            <person name="Kohn T."/>
            <person name="Peeters S.H."/>
            <person name="Heuer A."/>
            <person name="Rast P."/>
            <person name="Oberbeckmann S."/>
            <person name="Bunk B."/>
            <person name="Jeske O."/>
            <person name="Meyerdierks A."/>
            <person name="Storesund J.E."/>
            <person name="Kallscheuer N."/>
            <person name="Luecker S."/>
            <person name="Lage O.M."/>
            <person name="Pohl T."/>
            <person name="Merkel B.J."/>
            <person name="Hornburger P."/>
            <person name="Mueller R.-W."/>
            <person name="Bruemmer F."/>
            <person name="Labrenz M."/>
            <person name="Spormann A.M."/>
            <person name="Op den Camp H."/>
            <person name="Overmann J."/>
            <person name="Amann R."/>
            <person name="Jetten M.S.M."/>
            <person name="Mascher T."/>
            <person name="Medema M.H."/>
            <person name="Devos D.P."/>
            <person name="Kaster A.-K."/>
            <person name="Ovreas L."/>
            <person name="Rohde M."/>
            <person name="Galperin M.Y."/>
            <person name="Jogler C."/>
        </authorList>
    </citation>
    <scope>NUCLEOTIDE SEQUENCE [LARGE SCALE GENOMIC DNA]</scope>
    <source>
        <strain evidence="10 11">ETA_A1</strain>
    </source>
</reference>
<dbReference type="PROSITE" id="PS00296">
    <property type="entry name" value="CHAPERONINS_CPN60"/>
    <property type="match status" value="1"/>
</dbReference>
<proteinExistence type="inferred from homology"/>
<dbReference type="GO" id="GO:0005737">
    <property type="term" value="C:cytoplasm"/>
    <property type="evidence" value="ECO:0007669"/>
    <property type="project" value="UniProtKB-SubCell"/>
</dbReference>
<dbReference type="CDD" id="cd03344">
    <property type="entry name" value="GroEL"/>
    <property type="match status" value="1"/>
</dbReference>
<evidence type="ECO:0000256" key="2">
    <source>
        <dbReference type="ARBA" id="ARBA00022741"/>
    </source>
</evidence>
<dbReference type="EC" id="5.6.1.7" evidence="6"/>
<dbReference type="RefSeq" id="WP_145242772.1">
    <property type="nucleotide sequence ID" value="NZ_CP036273.1"/>
</dbReference>
<dbReference type="AlphaFoldDB" id="A0A517XZ36"/>
<protein>
    <recommendedName>
        <fullName evidence="6">Chaperonin GroEL</fullName>
        <ecNumber evidence="6">5.6.1.7</ecNumber>
    </recommendedName>
    <alternativeName>
        <fullName evidence="6">60 kDa chaperonin</fullName>
    </alternativeName>
    <alternativeName>
        <fullName evidence="6">Chaperonin-60</fullName>
        <shortName evidence="6">Cpn60</shortName>
    </alternativeName>
</protein>
<dbReference type="EMBL" id="CP036273">
    <property type="protein sequence ID" value="QDU22769.1"/>
    <property type="molecule type" value="Genomic_DNA"/>
</dbReference>
<comment type="caution">
    <text evidence="6">Lacks conserved residue(s) required for the propagation of feature annotation.</text>
</comment>
<comment type="subcellular location">
    <subcellularLocation>
        <location evidence="6">Cytoplasm</location>
    </subcellularLocation>
</comment>
<feature type="binding site" evidence="6">
    <location>
        <position position="417"/>
    </location>
    <ligand>
        <name>ATP</name>
        <dbReference type="ChEBI" id="CHEBI:30616"/>
    </ligand>
</feature>
<dbReference type="NCBIfam" id="NF009489">
    <property type="entry name" value="PRK12851.1"/>
    <property type="match status" value="1"/>
</dbReference>
<keyword evidence="4 6" id="KW-0143">Chaperone</keyword>
<dbReference type="NCBIfam" id="NF000592">
    <property type="entry name" value="PRK00013.1"/>
    <property type="match status" value="1"/>
</dbReference>
<feature type="compositionally biased region" description="Gly residues" evidence="9">
    <location>
        <begin position="536"/>
        <end position="547"/>
    </location>
</feature>
<keyword evidence="11" id="KW-1185">Reference proteome</keyword>
<dbReference type="PRINTS" id="PR00298">
    <property type="entry name" value="CHAPERONIN60"/>
</dbReference>
<evidence type="ECO:0000256" key="4">
    <source>
        <dbReference type="ARBA" id="ARBA00023186"/>
    </source>
</evidence>
<evidence type="ECO:0000256" key="9">
    <source>
        <dbReference type="SAM" id="MobiDB-lite"/>
    </source>
</evidence>
<feature type="binding site" evidence="6">
    <location>
        <position position="498"/>
    </location>
    <ligand>
        <name>ATP</name>
        <dbReference type="ChEBI" id="CHEBI:30616"/>
    </ligand>
</feature>
<dbReference type="SUPFAM" id="SSF54849">
    <property type="entry name" value="GroEL-intermediate domain like"/>
    <property type="match status" value="1"/>
</dbReference>
<dbReference type="InterPro" id="IPR001844">
    <property type="entry name" value="Cpn60/GroEL"/>
</dbReference>
<dbReference type="KEGG" id="uli:ETAA1_47550"/>
<dbReference type="Pfam" id="PF00118">
    <property type="entry name" value="Cpn60_TCP1"/>
    <property type="match status" value="1"/>
</dbReference>
<dbReference type="NCBIfam" id="NF009487">
    <property type="entry name" value="PRK12849.1"/>
    <property type="match status" value="1"/>
</dbReference>
<dbReference type="GO" id="GO:0016853">
    <property type="term" value="F:isomerase activity"/>
    <property type="evidence" value="ECO:0007669"/>
    <property type="project" value="UniProtKB-KW"/>
</dbReference>
<feature type="binding site" evidence="6">
    <location>
        <begin position="30"/>
        <end position="33"/>
    </location>
    <ligand>
        <name>ATP</name>
        <dbReference type="ChEBI" id="CHEBI:30616"/>
    </ligand>
</feature>
<dbReference type="HAMAP" id="MF_00600">
    <property type="entry name" value="CH60"/>
    <property type="match status" value="1"/>
</dbReference>
<dbReference type="Gene3D" id="1.10.560.10">
    <property type="entry name" value="GroEL-like equatorial domain"/>
    <property type="match status" value="1"/>
</dbReference>
<sequence>MAAKQIAFDQEAREAMRRGIGKLAKAVKVTLGPKGRNVIIQKSFGSPTVTKDGVTVAKEIQLPDHYENMGAMMVKEVASKTSDVAGDGTTTATVLAEAIFNEGLKAVVAGTNPMLMKRGMEKAVEDIVAKLKGLSIPVKGKADLQNVATVAANGDTVIGSIIAEAMDKVGKDGVITVEEAKTMETGHDFVEGMQFDRGYLSPYFVNNPETMEAELEDAYVLVYEKKISANRDLVPVLEKVLQQNKPLLIIAEEVEGEALATLVVNVIRSNGAFKVCAVKAPGYGDRRKAMLQDIAILTGGEAIFEDLGVKLETVTLNQLGRAKKIKVDKDNTTVIEGAGKKADITARIASIQKELDKSTSDYDKEKLSERIAKLSGGVAKINVGGATESEVKEKKMRVEDAMHATKAAHQEGILPGGGTALLRSSNGLTAPDTLTDDEKIGYNIIVRACRAPIKQIVENAGGDGNVVAKDVLANKDKNYGYDARASEYCNMVEKGIIDPTKVVRSALQNAASVATLLLTSDAMIAEEQKDDHGKKGGAAGGGYDDMY</sequence>
<dbReference type="InterPro" id="IPR018370">
    <property type="entry name" value="Chaperonin_Cpn60_CS"/>
</dbReference>
<organism evidence="10 11">
    <name type="scientific">Urbifossiella limnaea</name>
    <dbReference type="NCBI Taxonomy" id="2528023"/>
    <lineage>
        <taxon>Bacteria</taxon>
        <taxon>Pseudomonadati</taxon>
        <taxon>Planctomycetota</taxon>
        <taxon>Planctomycetia</taxon>
        <taxon>Gemmatales</taxon>
        <taxon>Gemmataceae</taxon>
        <taxon>Urbifossiella</taxon>
    </lineage>
</organism>
<dbReference type="SUPFAM" id="SSF52029">
    <property type="entry name" value="GroEL apical domain-like"/>
    <property type="match status" value="1"/>
</dbReference>
<comment type="similarity">
    <text evidence="1 6 7">Belongs to the chaperonin (HSP60) family.</text>
</comment>
<dbReference type="NCBIfam" id="NF009488">
    <property type="entry name" value="PRK12850.1"/>
    <property type="match status" value="1"/>
</dbReference>
<keyword evidence="2 6" id="KW-0547">Nucleotide-binding</keyword>
<dbReference type="Gene3D" id="3.30.260.10">
    <property type="entry name" value="TCP-1-like chaperonin intermediate domain"/>
    <property type="match status" value="1"/>
</dbReference>
<feature type="binding site" evidence="6">
    <location>
        <position position="51"/>
    </location>
    <ligand>
        <name>ATP</name>
        <dbReference type="ChEBI" id="CHEBI:30616"/>
    </ligand>
</feature>
<dbReference type="OrthoDB" id="9766614at2"/>